<organism evidence="2 3">
    <name type="scientific">Phytophthora nicotianae P1976</name>
    <dbReference type="NCBI Taxonomy" id="1317066"/>
    <lineage>
        <taxon>Eukaryota</taxon>
        <taxon>Sar</taxon>
        <taxon>Stramenopiles</taxon>
        <taxon>Oomycota</taxon>
        <taxon>Peronosporomycetes</taxon>
        <taxon>Peronosporales</taxon>
        <taxon>Peronosporaceae</taxon>
        <taxon>Phytophthora</taxon>
    </lineage>
</organism>
<gene>
    <name evidence="2" type="ORF">F444_07875</name>
</gene>
<feature type="region of interest" description="Disordered" evidence="1">
    <location>
        <begin position="90"/>
        <end position="109"/>
    </location>
</feature>
<dbReference type="Proteomes" id="UP000028582">
    <property type="component" value="Unassembled WGS sequence"/>
</dbReference>
<evidence type="ECO:0000313" key="3">
    <source>
        <dbReference type="Proteomes" id="UP000028582"/>
    </source>
</evidence>
<name>A0A081AD37_PHYNI</name>
<dbReference type="EMBL" id="ANJA01001500">
    <property type="protein sequence ID" value="ETO76798.1"/>
    <property type="molecule type" value="Genomic_DNA"/>
</dbReference>
<accession>A0A081AD37</accession>
<proteinExistence type="predicted"/>
<comment type="caution">
    <text evidence="2">The sequence shown here is derived from an EMBL/GenBank/DDBJ whole genome shotgun (WGS) entry which is preliminary data.</text>
</comment>
<evidence type="ECO:0000256" key="1">
    <source>
        <dbReference type="SAM" id="MobiDB-lite"/>
    </source>
</evidence>
<dbReference type="AlphaFoldDB" id="A0A081AD37"/>
<protein>
    <submittedName>
        <fullName evidence="2">Uncharacterized protein</fullName>
    </submittedName>
</protein>
<feature type="compositionally biased region" description="Basic and acidic residues" evidence="1">
    <location>
        <begin position="90"/>
        <end position="99"/>
    </location>
</feature>
<feature type="compositionally biased region" description="Low complexity" evidence="1">
    <location>
        <begin position="100"/>
        <end position="109"/>
    </location>
</feature>
<sequence>MSGMVGPLTKKGIDTKITQQPTEICGNYALSVKPGRVELTMESDGENKASIPKPKVLLQQLVKMNMSEMNEMITLHISLLRPYYDYQKTQDRSDEEVKAKAAQARIAAG</sequence>
<evidence type="ECO:0000313" key="2">
    <source>
        <dbReference type="EMBL" id="ETO76798.1"/>
    </source>
</evidence>
<reference evidence="2 3" key="1">
    <citation type="submission" date="2013-11" db="EMBL/GenBank/DDBJ databases">
        <title>The Genome Sequence of Phytophthora parasitica P1976.</title>
        <authorList>
            <consortium name="The Broad Institute Genomics Platform"/>
            <person name="Russ C."/>
            <person name="Tyler B."/>
            <person name="Panabieres F."/>
            <person name="Shan W."/>
            <person name="Tripathy S."/>
            <person name="Grunwald N."/>
            <person name="Machado M."/>
            <person name="Johnson C.S."/>
            <person name="Walker B."/>
            <person name="Young S."/>
            <person name="Zeng Q."/>
            <person name="Gargeya S."/>
            <person name="Fitzgerald M."/>
            <person name="Haas B."/>
            <person name="Abouelleil A."/>
            <person name="Allen A.W."/>
            <person name="Alvarado L."/>
            <person name="Arachchi H.M."/>
            <person name="Berlin A.M."/>
            <person name="Chapman S.B."/>
            <person name="Gainer-Dewar J."/>
            <person name="Goldberg J."/>
            <person name="Griggs A."/>
            <person name="Gujja S."/>
            <person name="Hansen M."/>
            <person name="Howarth C."/>
            <person name="Imamovic A."/>
            <person name="Ireland A."/>
            <person name="Larimer J."/>
            <person name="McCowan C."/>
            <person name="Murphy C."/>
            <person name="Pearson M."/>
            <person name="Poon T.W."/>
            <person name="Priest M."/>
            <person name="Roberts A."/>
            <person name="Saif S."/>
            <person name="Shea T."/>
            <person name="Sisk P."/>
            <person name="Sykes S."/>
            <person name="Wortman J."/>
            <person name="Nusbaum C."/>
            <person name="Birren B."/>
        </authorList>
    </citation>
    <scope>NUCLEOTIDE SEQUENCE [LARGE SCALE GENOMIC DNA]</scope>
    <source>
        <strain evidence="2 3">P1976</strain>
    </source>
</reference>